<dbReference type="EMBL" id="JBCEZU010000329">
    <property type="protein sequence ID" value="KAK9520728.1"/>
    <property type="molecule type" value="Genomic_DNA"/>
</dbReference>
<gene>
    <name evidence="1" type="ORF">VZT92_020598</name>
</gene>
<organism evidence="1 2">
    <name type="scientific">Zoarces viviparus</name>
    <name type="common">Viviparous eelpout</name>
    <name type="synonym">Blennius viviparus</name>
    <dbReference type="NCBI Taxonomy" id="48416"/>
    <lineage>
        <taxon>Eukaryota</taxon>
        <taxon>Metazoa</taxon>
        <taxon>Chordata</taxon>
        <taxon>Craniata</taxon>
        <taxon>Vertebrata</taxon>
        <taxon>Euteleostomi</taxon>
        <taxon>Actinopterygii</taxon>
        <taxon>Neopterygii</taxon>
        <taxon>Teleostei</taxon>
        <taxon>Neoteleostei</taxon>
        <taxon>Acanthomorphata</taxon>
        <taxon>Eupercaria</taxon>
        <taxon>Perciformes</taxon>
        <taxon>Cottioidei</taxon>
        <taxon>Zoarcales</taxon>
        <taxon>Zoarcidae</taxon>
        <taxon>Zoarcinae</taxon>
        <taxon>Zoarces</taxon>
    </lineage>
</organism>
<dbReference type="AlphaFoldDB" id="A0AAW1EEX0"/>
<comment type="caution">
    <text evidence="1">The sequence shown here is derived from an EMBL/GenBank/DDBJ whole genome shotgun (WGS) entry which is preliminary data.</text>
</comment>
<keyword evidence="2" id="KW-1185">Reference proteome</keyword>
<dbReference type="Proteomes" id="UP001488805">
    <property type="component" value="Unassembled WGS sequence"/>
</dbReference>
<protein>
    <submittedName>
        <fullName evidence="1">Uncharacterized protein</fullName>
    </submittedName>
</protein>
<evidence type="ECO:0000313" key="1">
    <source>
        <dbReference type="EMBL" id="KAK9520728.1"/>
    </source>
</evidence>
<evidence type="ECO:0000313" key="2">
    <source>
        <dbReference type="Proteomes" id="UP001488805"/>
    </source>
</evidence>
<accession>A0AAW1EEX0</accession>
<name>A0AAW1EEX0_ZOAVI</name>
<sequence length="68" mass="7835">MLITGALQNVSALRVIKKAADKDNSKEYTPMKGGVVEEHKDNGCKFWEKDAARKMREVWRRLEGDKQE</sequence>
<proteinExistence type="predicted"/>
<reference evidence="1 2" key="1">
    <citation type="journal article" date="2024" name="Genome Biol. Evol.">
        <title>Chromosome-level genome assembly of the viviparous eelpout Zoarces viviparus.</title>
        <authorList>
            <person name="Fuhrmann N."/>
            <person name="Brasseur M.V."/>
            <person name="Bakowski C.E."/>
            <person name="Podsiadlowski L."/>
            <person name="Prost S."/>
            <person name="Krehenwinkel H."/>
            <person name="Mayer C."/>
        </authorList>
    </citation>
    <scope>NUCLEOTIDE SEQUENCE [LARGE SCALE GENOMIC DNA]</scope>
    <source>
        <strain evidence="1">NO-MEL_2022_Ind0_liver</strain>
    </source>
</reference>